<feature type="compositionally biased region" description="Gly residues" evidence="1">
    <location>
        <begin position="219"/>
        <end position="237"/>
    </location>
</feature>
<keyword evidence="2" id="KW-1133">Transmembrane helix</keyword>
<dbReference type="EMBL" id="BAAAPU010000001">
    <property type="protein sequence ID" value="GAA1965346.1"/>
    <property type="molecule type" value="Genomic_DNA"/>
</dbReference>
<gene>
    <name evidence="3" type="ORF">GCM10009817_01410</name>
</gene>
<dbReference type="Proteomes" id="UP001500013">
    <property type="component" value="Unassembled WGS sequence"/>
</dbReference>
<reference evidence="3 4" key="1">
    <citation type="journal article" date="2019" name="Int. J. Syst. Evol. Microbiol.">
        <title>The Global Catalogue of Microorganisms (GCM) 10K type strain sequencing project: providing services to taxonomists for standard genome sequencing and annotation.</title>
        <authorList>
            <consortium name="The Broad Institute Genomics Platform"/>
            <consortium name="The Broad Institute Genome Sequencing Center for Infectious Disease"/>
            <person name="Wu L."/>
            <person name="Ma J."/>
        </authorList>
    </citation>
    <scope>NUCLEOTIDE SEQUENCE [LARGE SCALE GENOMIC DNA]</scope>
    <source>
        <strain evidence="3 4">JCM 15628</strain>
    </source>
</reference>
<dbReference type="RefSeq" id="WP_344057406.1">
    <property type="nucleotide sequence ID" value="NZ_BAAAPU010000001.1"/>
</dbReference>
<feature type="compositionally biased region" description="Low complexity" evidence="1">
    <location>
        <begin position="299"/>
        <end position="318"/>
    </location>
</feature>
<feature type="compositionally biased region" description="Low complexity" evidence="1">
    <location>
        <begin position="257"/>
        <end position="268"/>
    </location>
</feature>
<evidence type="ECO:0008006" key="5">
    <source>
        <dbReference type="Google" id="ProtNLM"/>
    </source>
</evidence>
<feature type="transmembrane region" description="Helical" evidence="2">
    <location>
        <begin position="61"/>
        <end position="83"/>
    </location>
</feature>
<comment type="caution">
    <text evidence="3">The sequence shown here is derived from an EMBL/GenBank/DDBJ whole genome shotgun (WGS) entry which is preliminary data.</text>
</comment>
<keyword evidence="4" id="KW-1185">Reference proteome</keyword>
<evidence type="ECO:0000256" key="1">
    <source>
        <dbReference type="SAM" id="MobiDB-lite"/>
    </source>
</evidence>
<feature type="compositionally biased region" description="Basic and acidic residues" evidence="1">
    <location>
        <begin position="178"/>
        <end position="193"/>
    </location>
</feature>
<feature type="region of interest" description="Disordered" evidence="1">
    <location>
        <begin position="176"/>
        <end position="318"/>
    </location>
</feature>
<evidence type="ECO:0000256" key="2">
    <source>
        <dbReference type="SAM" id="Phobius"/>
    </source>
</evidence>
<accession>A0ABN2R8I5</accession>
<keyword evidence="2" id="KW-0812">Transmembrane</keyword>
<evidence type="ECO:0000313" key="4">
    <source>
        <dbReference type="Proteomes" id="UP001500013"/>
    </source>
</evidence>
<evidence type="ECO:0000313" key="3">
    <source>
        <dbReference type="EMBL" id="GAA1965346.1"/>
    </source>
</evidence>
<organism evidence="3 4">
    <name type="scientific">Terrabacter lapilli</name>
    <dbReference type="NCBI Taxonomy" id="436231"/>
    <lineage>
        <taxon>Bacteria</taxon>
        <taxon>Bacillati</taxon>
        <taxon>Actinomycetota</taxon>
        <taxon>Actinomycetes</taxon>
        <taxon>Micrococcales</taxon>
        <taxon>Intrasporangiaceae</taxon>
        <taxon>Terrabacter</taxon>
    </lineage>
</organism>
<protein>
    <recommendedName>
        <fullName evidence="5">Anti-sigma-D factor RsdA-like protein</fullName>
    </recommendedName>
</protein>
<feature type="compositionally biased region" description="Polar residues" evidence="1">
    <location>
        <begin position="279"/>
        <end position="292"/>
    </location>
</feature>
<name>A0ABN2R8I5_9MICO</name>
<keyword evidence="2" id="KW-0472">Membrane</keyword>
<sequence length="318" mass="30543">MSRLIPMSDLLADDLMLDRLAAREPAGSEPVAGLLAALADHADTPLTVRAGRRRRSRTHRYLGPFAALVVAASGAGVAAAVTIPHHAAEPGQRARVVKEMDAAARSDASSALLSRLGLPRTTASTDARGLVLARRGDGAIVLVPAAATAGQGAGVVLAALPAAAAAPGALSAGIASAGDEHGGKEPGGDKAGEGRPSAAPGGDPSGTAAPGSTTKKPATGGGSGIAGTDGAAGGKGPGSPAATKASKGGKRPTTGSTPTVAPTLTPTVGSDPAVALTAPLSQTVVGPTSAPKQRSVALPGAGSTSPTSAATPTLTTRR</sequence>
<proteinExistence type="predicted"/>